<dbReference type="EMBL" id="QTTT01000001">
    <property type="protein sequence ID" value="REE94923.1"/>
    <property type="molecule type" value="Genomic_DNA"/>
</dbReference>
<sequence length="224" mass="24600">MVAVPGLDPLAAAPVVRPIFGVDIAGFGHPDRDDEVQVAVRRVLYQVLREAWEGAGLSWADALREDRGDGVLLIASPAEPPGTLIDPLLELIRLRLNRHNRLSSPAAQIRLRAALHLGPVHRDQHGVTGTAVTHMFRLLNAPQLRTALEEPDTDLAFIASQQVFDHIIRTHGSMGPESYLPVECRVKETLAPAWITIPTRGRRPLLAPAHENVPGVTRLMERAE</sequence>
<reference evidence="1 2" key="1">
    <citation type="submission" date="2018-08" db="EMBL/GenBank/DDBJ databases">
        <title>Sequencing the genomes of 1000 actinobacteria strains.</title>
        <authorList>
            <person name="Klenk H.-P."/>
        </authorList>
    </citation>
    <scope>NUCLEOTIDE SEQUENCE [LARGE SCALE GENOMIC DNA]</scope>
    <source>
        <strain evidence="1 2">DSM 43927</strain>
    </source>
</reference>
<protein>
    <recommendedName>
        <fullName evidence="3">Guanylate cyclase domain-containing protein</fullName>
    </recommendedName>
</protein>
<name>A0A3D9SLY2_9ACTN</name>
<evidence type="ECO:0008006" key="3">
    <source>
        <dbReference type="Google" id="ProtNLM"/>
    </source>
</evidence>
<dbReference type="AlphaFoldDB" id="A0A3D9SLY2"/>
<organism evidence="1 2">
    <name type="scientific">Thermomonospora umbrina</name>
    <dbReference type="NCBI Taxonomy" id="111806"/>
    <lineage>
        <taxon>Bacteria</taxon>
        <taxon>Bacillati</taxon>
        <taxon>Actinomycetota</taxon>
        <taxon>Actinomycetes</taxon>
        <taxon>Streptosporangiales</taxon>
        <taxon>Thermomonosporaceae</taxon>
        <taxon>Thermomonospora</taxon>
    </lineage>
</organism>
<keyword evidence="2" id="KW-1185">Reference proteome</keyword>
<evidence type="ECO:0000313" key="2">
    <source>
        <dbReference type="Proteomes" id="UP000256661"/>
    </source>
</evidence>
<gene>
    <name evidence="1" type="ORF">DFJ69_0292</name>
</gene>
<accession>A0A3D9SLY2</accession>
<dbReference type="Proteomes" id="UP000256661">
    <property type="component" value="Unassembled WGS sequence"/>
</dbReference>
<proteinExistence type="predicted"/>
<evidence type="ECO:0000313" key="1">
    <source>
        <dbReference type="EMBL" id="REE94923.1"/>
    </source>
</evidence>
<comment type="caution">
    <text evidence="1">The sequence shown here is derived from an EMBL/GenBank/DDBJ whole genome shotgun (WGS) entry which is preliminary data.</text>
</comment>